<dbReference type="Pfam" id="PF01042">
    <property type="entry name" value="Ribonuc_L-PSP"/>
    <property type="match status" value="1"/>
</dbReference>
<protein>
    <submittedName>
        <fullName evidence="2">2-iminobutanoate/2-iminopropanoate deaminase</fullName>
        <ecNumber evidence="2">3.5.99.10</ecNumber>
    </submittedName>
</protein>
<keyword evidence="3" id="KW-1185">Reference proteome</keyword>
<dbReference type="Proteomes" id="UP001208689">
    <property type="component" value="Chromosome"/>
</dbReference>
<dbReference type="PANTHER" id="PTHR11803:SF39">
    <property type="entry name" value="2-IMINOBUTANOATE_2-IMINOPROPANOATE DEAMINASE"/>
    <property type="match status" value="1"/>
</dbReference>
<reference evidence="2" key="1">
    <citation type="submission" date="2022-09" db="EMBL/GenBank/DDBJ databases">
        <title>Actin cytoskeleton and complex cell architecture in an #Asgard archaeon.</title>
        <authorList>
            <person name="Ponce Toledo R.I."/>
            <person name="Schleper C."/>
            <person name="Rodrigues Oliveira T."/>
            <person name="Wollweber F."/>
            <person name="Xu J."/>
            <person name="Rittmann S."/>
            <person name="Klingl A."/>
            <person name="Pilhofer M."/>
        </authorList>
    </citation>
    <scope>NUCLEOTIDE SEQUENCE</scope>
    <source>
        <strain evidence="2">B-35</strain>
    </source>
</reference>
<dbReference type="InterPro" id="IPR006175">
    <property type="entry name" value="YjgF/YER057c/UK114"/>
</dbReference>
<evidence type="ECO:0000256" key="1">
    <source>
        <dbReference type="ARBA" id="ARBA00010552"/>
    </source>
</evidence>
<dbReference type="EMBL" id="CP104013">
    <property type="protein sequence ID" value="UYP47401.1"/>
    <property type="molecule type" value="Genomic_DNA"/>
</dbReference>
<dbReference type="InterPro" id="IPR035959">
    <property type="entry name" value="RutC-like_sf"/>
</dbReference>
<sequence length="132" mass="14210">MAKEIINAEAAPKAVGPYSHAVKVGKTLYLSGQIPLDPKTGVIVGETIEAQTKQCFSNIQAVLDAAGFTLGDVVICDVFLKDMNEFGLMNQVYATTFEPYCKTTGYPARAAVEVARLPKDVKIEIKATAIKE</sequence>
<dbReference type="SUPFAM" id="SSF55298">
    <property type="entry name" value="YjgF-like"/>
    <property type="match status" value="1"/>
</dbReference>
<dbReference type="NCBIfam" id="TIGR00004">
    <property type="entry name" value="Rid family detoxifying hydrolase"/>
    <property type="match status" value="1"/>
</dbReference>
<dbReference type="Gene3D" id="3.30.1330.40">
    <property type="entry name" value="RutC-like"/>
    <property type="match status" value="1"/>
</dbReference>
<dbReference type="InterPro" id="IPR019897">
    <property type="entry name" value="RidA_CS"/>
</dbReference>
<comment type="similarity">
    <text evidence="1">Belongs to the RutC family.</text>
</comment>
<evidence type="ECO:0000313" key="2">
    <source>
        <dbReference type="EMBL" id="UYP47401.1"/>
    </source>
</evidence>
<gene>
    <name evidence="2" type="ORF">NEF87_003686</name>
</gene>
<dbReference type="InterPro" id="IPR006056">
    <property type="entry name" value="RidA"/>
</dbReference>
<accession>A0ABY6HXV6</accession>
<proteinExistence type="inferred from homology"/>
<dbReference type="EC" id="3.5.99.10" evidence="2"/>
<dbReference type="GO" id="GO:0120241">
    <property type="term" value="F:2-iminobutanoate/2-iminopropanoate deaminase"/>
    <property type="evidence" value="ECO:0007669"/>
    <property type="project" value="UniProtKB-EC"/>
</dbReference>
<dbReference type="CDD" id="cd00448">
    <property type="entry name" value="YjgF_YER057c_UK114_family"/>
    <property type="match status" value="1"/>
</dbReference>
<keyword evidence="2" id="KW-0378">Hydrolase</keyword>
<organism evidence="2 3">
    <name type="scientific">Candidatus Lokiarchaeum ossiferum</name>
    <dbReference type="NCBI Taxonomy" id="2951803"/>
    <lineage>
        <taxon>Archaea</taxon>
        <taxon>Promethearchaeati</taxon>
        <taxon>Promethearchaeota</taxon>
        <taxon>Promethearchaeia</taxon>
        <taxon>Promethearchaeales</taxon>
        <taxon>Promethearchaeaceae</taxon>
        <taxon>Candidatus Lokiarchaeum</taxon>
    </lineage>
</organism>
<dbReference type="PROSITE" id="PS01094">
    <property type="entry name" value="UPF0076"/>
    <property type="match status" value="1"/>
</dbReference>
<name>A0ABY6HXV6_9ARCH</name>
<evidence type="ECO:0000313" key="3">
    <source>
        <dbReference type="Proteomes" id="UP001208689"/>
    </source>
</evidence>
<dbReference type="PANTHER" id="PTHR11803">
    <property type="entry name" value="2-IMINOBUTANOATE/2-IMINOPROPANOATE DEAMINASE RIDA"/>
    <property type="match status" value="1"/>
</dbReference>